<organism evidence="2 3">
    <name type="scientific">Trifolium pratense</name>
    <name type="common">Red clover</name>
    <dbReference type="NCBI Taxonomy" id="57577"/>
    <lineage>
        <taxon>Eukaryota</taxon>
        <taxon>Viridiplantae</taxon>
        <taxon>Streptophyta</taxon>
        <taxon>Embryophyta</taxon>
        <taxon>Tracheophyta</taxon>
        <taxon>Spermatophyta</taxon>
        <taxon>Magnoliopsida</taxon>
        <taxon>eudicotyledons</taxon>
        <taxon>Gunneridae</taxon>
        <taxon>Pentapetalae</taxon>
        <taxon>rosids</taxon>
        <taxon>fabids</taxon>
        <taxon>Fabales</taxon>
        <taxon>Fabaceae</taxon>
        <taxon>Papilionoideae</taxon>
        <taxon>50 kb inversion clade</taxon>
        <taxon>NPAAA clade</taxon>
        <taxon>Hologalegina</taxon>
        <taxon>IRL clade</taxon>
        <taxon>Trifolieae</taxon>
        <taxon>Trifolium</taxon>
    </lineage>
</organism>
<reference evidence="2 3" key="1">
    <citation type="journal article" date="2014" name="Am. J. Bot.">
        <title>Genome assembly and annotation for red clover (Trifolium pratense; Fabaceae).</title>
        <authorList>
            <person name="Istvanek J."/>
            <person name="Jaros M."/>
            <person name="Krenek A."/>
            <person name="Repkova J."/>
        </authorList>
    </citation>
    <scope>NUCLEOTIDE SEQUENCE [LARGE SCALE GENOMIC DNA]</scope>
    <source>
        <strain evidence="3">cv. Tatra</strain>
        <tissue evidence="2">Young leaves</tissue>
    </source>
</reference>
<sequence>VTSSNFVNVTIYVRTSRVLGQMLDTMLGHCVLLTVRPDVEYDIWDITLSVGSIDTSGVSLFKELKVALKMKGVELVLVNPLAEVIAKLKKDDEANDFIRADYLFLTVGEAVAALLSTMRSQSPSMDEVLHTIVTE</sequence>
<protein>
    <submittedName>
        <fullName evidence="2">Putative sulfate transporter 3.3-like protein</fullName>
    </submittedName>
</protein>
<dbReference type="Gene3D" id="3.30.750.24">
    <property type="entry name" value="STAS domain"/>
    <property type="match status" value="1"/>
</dbReference>
<evidence type="ECO:0000259" key="1">
    <source>
        <dbReference type="PROSITE" id="PS50801"/>
    </source>
</evidence>
<dbReference type="PROSITE" id="PS50801">
    <property type="entry name" value="STAS"/>
    <property type="match status" value="1"/>
</dbReference>
<dbReference type="STRING" id="57577.A0A2K3M3W7"/>
<dbReference type="InterPro" id="IPR002645">
    <property type="entry name" value="STAS_dom"/>
</dbReference>
<name>A0A2K3M3W7_TRIPR</name>
<dbReference type="Proteomes" id="UP000236291">
    <property type="component" value="Unassembled WGS sequence"/>
</dbReference>
<accession>A0A2K3M3W7</accession>
<dbReference type="AlphaFoldDB" id="A0A2K3M3W7"/>
<evidence type="ECO:0000313" key="2">
    <source>
        <dbReference type="EMBL" id="PNX85482.1"/>
    </source>
</evidence>
<feature type="non-terminal residue" evidence="2">
    <location>
        <position position="1"/>
    </location>
</feature>
<gene>
    <name evidence="2" type="ORF">L195_g041551</name>
</gene>
<comment type="caution">
    <text evidence="2">The sequence shown here is derived from an EMBL/GenBank/DDBJ whole genome shotgun (WGS) entry which is preliminary data.</text>
</comment>
<dbReference type="Pfam" id="PF01740">
    <property type="entry name" value="STAS"/>
    <property type="match status" value="1"/>
</dbReference>
<evidence type="ECO:0000313" key="3">
    <source>
        <dbReference type="Proteomes" id="UP000236291"/>
    </source>
</evidence>
<reference evidence="2 3" key="2">
    <citation type="journal article" date="2017" name="Front. Plant Sci.">
        <title>Gene Classification and Mining of Molecular Markers Useful in Red Clover (Trifolium pratense) Breeding.</title>
        <authorList>
            <person name="Istvanek J."/>
            <person name="Dluhosova J."/>
            <person name="Dluhos P."/>
            <person name="Patkova L."/>
            <person name="Nedelnik J."/>
            <person name="Repkova J."/>
        </authorList>
    </citation>
    <scope>NUCLEOTIDE SEQUENCE [LARGE SCALE GENOMIC DNA]</scope>
    <source>
        <strain evidence="3">cv. Tatra</strain>
        <tissue evidence="2">Young leaves</tissue>
    </source>
</reference>
<dbReference type="ExpressionAtlas" id="A0A2K3M3W7">
    <property type="expression patterns" value="baseline"/>
</dbReference>
<dbReference type="InterPro" id="IPR036513">
    <property type="entry name" value="STAS_dom_sf"/>
</dbReference>
<proteinExistence type="predicted"/>
<feature type="domain" description="STAS" evidence="1">
    <location>
        <begin position="49"/>
        <end position="114"/>
    </location>
</feature>
<dbReference type="SUPFAM" id="SSF52091">
    <property type="entry name" value="SpoIIaa-like"/>
    <property type="match status" value="1"/>
</dbReference>
<dbReference type="EMBL" id="ASHM01048830">
    <property type="protein sequence ID" value="PNX85482.1"/>
    <property type="molecule type" value="Genomic_DNA"/>
</dbReference>